<accession>A0A931G7B7</accession>
<comment type="similarity">
    <text evidence="4">Belongs to the MqnA/MqnD family. MqnD subfamily.</text>
</comment>
<dbReference type="InterPro" id="IPR003773">
    <property type="entry name" value="Menaquinone_biosynth"/>
</dbReference>
<name>A0A931G7B7_9BACT</name>
<evidence type="ECO:0000313" key="6">
    <source>
        <dbReference type="Proteomes" id="UP000706172"/>
    </source>
</evidence>
<comment type="pathway">
    <text evidence="1 4">Quinol/quinone metabolism; menaquinone biosynthesis.</text>
</comment>
<feature type="binding site" evidence="4">
    <location>
        <begin position="59"/>
        <end position="61"/>
    </location>
    <ligand>
        <name>substrate</name>
    </ligand>
</feature>
<dbReference type="Pfam" id="PF02621">
    <property type="entry name" value="VitK2_biosynth"/>
    <property type="match status" value="1"/>
</dbReference>
<dbReference type="EMBL" id="JACCQK010000017">
    <property type="protein sequence ID" value="MBG0778398.1"/>
    <property type="molecule type" value="Genomic_DNA"/>
</dbReference>
<protein>
    <recommendedName>
        <fullName evidence="4">1,4-dihydroxy-6-naphtoate synthase</fullName>
        <ecNumber evidence="4">4.1.99.29</ecNumber>
    </recommendedName>
    <alternativeName>
        <fullName evidence="4">Menaquinone biosynthetic enzyme MqnD</fullName>
    </alternativeName>
</protein>
<dbReference type="Proteomes" id="UP000706172">
    <property type="component" value="Unassembled WGS sequence"/>
</dbReference>
<dbReference type="PANTHER" id="PTHR37167:SF1">
    <property type="entry name" value="1,4-DIHYDROXY-6-NAPHTOATE SYNTHASE"/>
    <property type="match status" value="1"/>
</dbReference>
<evidence type="ECO:0000256" key="4">
    <source>
        <dbReference type="HAMAP-Rule" id="MF_00996"/>
    </source>
</evidence>
<keyword evidence="2 4" id="KW-0474">Menaquinone biosynthesis</keyword>
<comment type="catalytic activity">
    <reaction evidence="4">
        <text>cyclic dehypoxanthinylfutalosinate = 1,4-dihydroxy-6-naphthoate + dihydroxyacetone</text>
        <dbReference type="Rhea" id="RHEA:33087"/>
        <dbReference type="ChEBI" id="CHEBI:16016"/>
        <dbReference type="ChEBI" id="CHEBI:64254"/>
        <dbReference type="ChEBI" id="CHEBI:64270"/>
        <dbReference type="EC" id="4.1.99.29"/>
    </reaction>
</comment>
<evidence type="ECO:0000256" key="3">
    <source>
        <dbReference type="ARBA" id="ARBA00023239"/>
    </source>
</evidence>
<organism evidence="5 6">
    <name type="scientific">Desulfotignum balticum</name>
    <dbReference type="NCBI Taxonomy" id="115781"/>
    <lineage>
        <taxon>Bacteria</taxon>
        <taxon>Pseudomonadati</taxon>
        <taxon>Thermodesulfobacteriota</taxon>
        <taxon>Desulfobacteria</taxon>
        <taxon>Desulfobacterales</taxon>
        <taxon>Desulfobacteraceae</taxon>
        <taxon>Desulfotignum</taxon>
    </lineage>
</organism>
<evidence type="ECO:0000313" key="5">
    <source>
        <dbReference type="EMBL" id="MBG0778398.1"/>
    </source>
</evidence>
<sequence>MQKHTRYRLAYSSCPNDTFIFKAIAGRLIDLKEWDFHICMEDVEALNQAAVQRIHDITKLSFAALGNLLDRYALLRSGAALGRGCGPLVVSRPGRSLADVSGKKPTVAIPGMGTTAYHLFRFFMADRFPGVDVTVQPMSFEKIMPAVVDDTADFGLIIHEGRFVYPSLGLEQIADLGQWWEDKTELPIPLGCMAVRRDMDPETACRIQALIRKSIDHAFAHPDLGAEYIRRHAQEMDDTVIRQHIDLYVNDYSKDLGETGEQAVTAFFSYARKTGMIPDTDLPLFAC</sequence>
<dbReference type="PANTHER" id="PTHR37167">
    <property type="entry name" value="1,4-DIHYDROXY-6-NAPHTOATE SYNTHASE"/>
    <property type="match status" value="1"/>
</dbReference>
<feature type="active site" description="Proton acceptor" evidence="4">
    <location>
        <position position="159"/>
    </location>
</feature>
<feature type="binding site" evidence="4">
    <location>
        <begin position="115"/>
        <end position="116"/>
    </location>
    <ligand>
        <name>substrate</name>
    </ligand>
</feature>
<dbReference type="GO" id="GO:0009234">
    <property type="term" value="P:menaquinone biosynthetic process"/>
    <property type="evidence" value="ECO:0007669"/>
    <property type="project" value="UniProtKB-UniRule"/>
</dbReference>
<dbReference type="InterPro" id="IPR030869">
    <property type="entry name" value="MqnD"/>
</dbReference>
<keyword evidence="3 4" id="KW-0456">Lyase</keyword>
<reference evidence="5" key="1">
    <citation type="submission" date="2020-07" db="EMBL/GenBank/DDBJ databases">
        <title>Severe corrosion of carbon steel in oil field produced water can be linked to methanogenic archaea containing a special type of NiFe hydrogenase.</title>
        <authorList>
            <person name="Lahme S."/>
            <person name="Mand J."/>
            <person name="Longwell J."/>
            <person name="Smith R."/>
            <person name="Enning D."/>
        </authorList>
    </citation>
    <scope>NUCLEOTIDE SEQUENCE</scope>
    <source>
        <strain evidence="5">MIC098Bin6</strain>
    </source>
</reference>
<evidence type="ECO:0000256" key="2">
    <source>
        <dbReference type="ARBA" id="ARBA00022428"/>
    </source>
</evidence>
<dbReference type="GO" id="GO:0016830">
    <property type="term" value="F:carbon-carbon lyase activity"/>
    <property type="evidence" value="ECO:0007669"/>
    <property type="project" value="UniProtKB-UniRule"/>
</dbReference>
<evidence type="ECO:0000256" key="1">
    <source>
        <dbReference type="ARBA" id="ARBA00004863"/>
    </source>
</evidence>
<dbReference type="HAMAP" id="MF_00996">
    <property type="entry name" value="MqnD"/>
    <property type="match status" value="1"/>
</dbReference>
<dbReference type="AlphaFoldDB" id="A0A931G7B7"/>
<dbReference type="EC" id="4.1.99.29" evidence="4"/>
<proteinExistence type="inferred from homology"/>
<gene>
    <name evidence="4" type="primary">mqnD</name>
    <name evidence="5" type="ORF">H0S81_00495</name>
</gene>
<dbReference type="CDD" id="cd13635">
    <property type="entry name" value="PBP2_Ttha1568_Mqnd"/>
    <property type="match status" value="1"/>
</dbReference>
<dbReference type="SUPFAM" id="SSF53850">
    <property type="entry name" value="Periplasmic binding protein-like II"/>
    <property type="match status" value="1"/>
</dbReference>
<dbReference type="Gene3D" id="3.40.190.10">
    <property type="entry name" value="Periplasmic binding protein-like II"/>
    <property type="match status" value="2"/>
</dbReference>
<comment type="caution">
    <text evidence="5">The sequence shown here is derived from an EMBL/GenBank/DDBJ whole genome shotgun (WGS) entry which is preliminary data.</text>
</comment>
<comment type="function">
    <text evidence="4">Catalyzes the conversion of cyclic dehypoxanthine futalosine (cyclic DHFL) into 1,4-dihydroxy-6-naphthoate, a step in the biosynthesis of menaquinone (MK, vitamin K2).</text>
</comment>